<proteinExistence type="predicted"/>
<gene>
    <name evidence="2" type="ORF">UT72_C0002G0017</name>
</gene>
<dbReference type="Gene3D" id="3.90.550.10">
    <property type="entry name" value="Spore Coat Polysaccharide Biosynthesis Protein SpsA, Chain A"/>
    <property type="match status" value="1"/>
</dbReference>
<accession>A0A0G0QI13</accession>
<dbReference type="PANTHER" id="PTHR43630">
    <property type="entry name" value="POLY-BETA-1,6-N-ACETYL-D-GLUCOSAMINE SYNTHASE"/>
    <property type="match status" value="1"/>
</dbReference>
<feature type="domain" description="Glycosyltransferase 2-like" evidence="1">
    <location>
        <begin position="9"/>
        <end position="111"/>
    </location>
</feature>
<dbReference type="PANTHER" id="PTHR43630:SF2">
    <property type="entry name" value="GLYCOSYLTRANSFERASE"/>
    <property type="match status" value="1"/>
</dbReference>
<dbReference type="SUPFAM" id="SSF53448">
    <property type="entry name" value="Nucleotide-diphospho-sugar transferases"/>
    <property type="match status" value="1"/>
</dbReference>
<dbReference type="EMBL" id="LBXW01000002">
    <property type="protein sequence ID" value="KKR39763.1"/>
    <property type="molecule type" value="Genomic_DNA"/>
</dbReference>
<protein>
    <submittedName>
        <fullName evidence="2">Glycosyl transferase family 2</fullName>
    </submittedName>
</protein>
<organism evidence="2 3">
    <name type="scientific">Candidatus Woesebacteria bacterium GW2011_GWB1_40_101</name>
    <dbReference type="NCBI Taxonomy" id="1618575"/>
    <lineage>
        <taxon>Bacteria</taxon>
        <taxon>Candidatus Woeseibacteriota</taxon>
    </lineage>
</organism>
<reference evidence="2 3" key="1">
    <citation type="journal article" date="2015" name="Nature">
        <title>rRNA introns, odd ribosomes, and small enigmatic genomes across a large radiation of phyla.</title>
        <authorList>
            <person name="Brown C.T."/>
            <person name="Hug L.A."/>
            <person name="Thomas B.C."/>
            <person name="Sharon I."/>
            <person name="Castelle C.J."/>
            <person name="Singh A."/>
            <person name="Wilkins M.J."/>
            <person name="Williams K.H."/>
            <person name="Banfield J.F."/>
        </authorList>
    </citation>
    <scope>NUCLEOTIDE SEQUENCE [LARGE SCALE GENOMIC DNA]</scope>
</reference>
<dbReference type="Pfam" id="PF00535">
    <property type="entry name" value="Glycos_transf_2"/>
    <property type="match status" value="1"/>
</dbReference>
<dbReference type="AlphaFoldDB" id="A0A0G0QI13"/>
<dbReference type="GO" id="GO:0016740">
    <property type="term" value="F:transferase activity"/>
    <property type="evidence" value="ECO:0007669"/>
    <property type="project" value="UniProtKB-KW"/>
</dbReference>
<feature type="non-terminal residue" evidence="2">
    <location>
        <position position="123"/>
    </location>
</feature>
<name>A0A0G0QI13_9BACT</name>
<evidence type="ECO:0000313" key="2">
    <source>
        <dbReference type="EMBL" id="KKR39763.1"/>
    </source>
</evidence>
<evidence type="ECO:0000259" key="1">
    <source>
        <dbReference type="Pfam" id="PF00535"/>
    </source>
</evidence>
<sequence>MKIWAHTLVKNEEKYLWYAVSSVIKHVDKLLLWDTGSTDGSLRIAKGLKEKFSEKIDLKQVTLGGAEEFPKIRQKMLDVTDANWFIMVDGDEVWWEGSIRKVVETIETYSKEAESIVVPTVYP</sequence>
<dbReference type="Proteomes" id="UP000034687">
    <property type="component" value="Unassembled WGS sequence"/>
</dbReference>
<dbReference type="InterPro" id="IPR029044">
    <property type="entry name" value="Nucleotide-diphossugar_trans"/>
</dbReference>
<evidence type="ECO:0000313" key="3">
    <source>
        <dbReference type="Proteomes" id="UP000034687"/>
    </source>
</evidence>
<dbReference type="InterPro" id="IPR001173">
    <property type="entry name" value="Glyco_trans_2-like"/>
</dbReference>
<comment type="caution">
    <text evidence="2">The sequence shown here is derived from an EMBL/GenBank/DDBJ whole genome shotgun (WGS) entry which is preliminary data.</text>
</comment>
<keyword evidence="2" id="KW-0808">Transferase</keyword>